<dbReference type="Proteomes" id="UP001626550">
    <property type="component" value="Unassembled WGS sequence"/>
</dbReference>
<sequence>MSRLKSYATVYADLIILEVTNGYHKPSNESVERLQGYKQNGNRIPVAMSQQGQVMTTVDRCDVDVIEAPLPNT</sequence>
<dbReference type="AlphaFoldDB" id="A0ABD2QCK3"/>
<gene>
    <name evidence="1" type="ORF">Ciccas_004059</name>
</gene>
<name>A0ABD2QCK3_9PLAT</name>
<organism evidence="1 2">
    <name type="scientific">Cichlidogyrus casuarinus</name>
    <dbReference type="NCBI Taxonomy" id="1844966"/>
    <lineage>
        <taxon>Eukaryota</taxon>
        <taxon>Metazoa</taxon>
        <taxon>Spiralia</taxon>
        <taxon>Lophotrochozoa</taxon>
        <taxon>Platyhelminthes</taxon>
        <taxon>Monogenea</taxon>
        <taxon>Monopisthocotylea</taxon>
        <taxon>Dactylogyridea</taxon>
        <taxon>Ancyrocephalidae</taxon>
        <taxon>Cichlidogyrus</taxon>
    </lineage>
</organism>
<accession>A0ABD2QCK3</accession>
<comment type="caution">
    <text evidence="1">The sequence shown here is derived from an EMBL/GenBank/DDBJ whole genome shotgun (WGS) entry which is preliminary data.</text>
</comment>
<reference evidence="1 2" key="1">
    <citation type="submission" date="2024-11" db="EMBL/GenBank/DDBJ databases">
        <title>Adaptive evolution of stress response genes in parasites aligns with host niche diversity.</title>
        <authorList>
            <person name="Hahn C."/>
            <person name="Resl P."/>
        </authorList>
    </citation>
    <scope>NUCLEOTIDE SEQUENCE [LARGE SCALE GENOMIC DNA]</scope>
    <source>
        <strain evidence="1">EGGRZ-B1_66</strain>
        <tissue evidence="1">Body</tissue>
    </source>
</reference>
<dbReference type="EMBL" id="JBJKFK010000404">
    <property type="protein sequence ID" value="KAL3317289.1"/>
    <property type="molecule type" value="Genomic_DNA"/>
</dbReference>
<evidence type="ECO:0000313" key="2">
    <source>
        <dbReference type="Proteomes" id="UP001626550"/>
    </source>
</evidence>
<keyword evidence="2" id="KW-1185">Reference proteome</keyword>
<protein>
    <submittedName>
        <fullName evidence="1">Uncharacterized protein</fullName>
    </submittedName>
</protein>
<evidence type="ECO:0000313" key="1">
    <source>
        <dbReference type="EMBL" id="KAL3317289.1"/>
    </source>
</evidence>
<proteinExistence type="predicted"/>